<sequence>MFLVPTVLVILVSVAASMWYMDSRLRTQSLDAETGAMAETADALGRSFEDYLSGGFGTLRILESQRTLASSILYYPTPVPYAEKFLKDVLDAEERFAALFIFNAKGVVTAGTDVSGAILRGTDVSGQPFFGEIMGGADDAVDTRVTRMGADGPLVFHAARVLRHEGRVVGGMACAVDWTLFARRFLDDVRIGATGYVFAIDAAGRFVAHPDGSLLLAGGSKTDFVRKALAAPDGVLNYEWRGEAKRVVTRPLSKAGIVLCATAAEDDLLAGLATSRRTMLVGGVAQTLLLSVGIALLVHFLAIRPLRAVADYAGRVADGDLDARLEGTFRGEFVDLRESIVHMTAELREKLGFGLGVLKSIAVPCGVLDRDGRIVHSNGEILAALGKPGRPEDYNGMTSGEFVCGDAGRTTAADVALRDRTRIEREVEYAAADGSRKIFKIVATPFYSLDDEVLGVVTLWFELTAIREQEQRIREQAGTLEAAARDALGVGEGLAGAVQSLGAQIEQSTVGATRQRERSAEVASAVTEMNASILEISRNAASSATGAEDVLSRGQEGQRVVGVAVESTVEVNRRVAAVAGQIEGLEAQASGIAEVMTIISDIADQTNLLALNAAIEAARAGDAGRGFAVVADEVRKLAEKTMAATRRVDETVGAIQRETKNCVGAMRDTADAARNSADMANGALGALRAIVEAGQRAADSVRDIAAAAEEQSVVCEQISEASVEVDSISGETAAAMVSSRGSVGELSELATRLEAIIHRMSV</sequence>
<evidence type="ECO:0000256" key="5">
    <source>
        <dbReference type="ARBA" id="ARBA00022989"/>
    </source>
</evidence>
<dbReference type="InterPro" id="IPR004089">
    <property type="entry name" value="MCPsignal_dom"/>
</dbReference>
<dbReference type="Gene3D" id="3.30.450.20">
    <property type="entry name" value="PAS domain"/>
    <property type="match status" value="2"/>
</dbReference>
<evidence type="ECO:0000259" key="13">
    <source>
        <dbReference type="PROSITE" id="PS50885"/>
    </source>
</evidence>
<dbReference type="EMBL" id="JAATJA010000002">
    <property type="protein sequence ID" value="NJB67997.1"/>
    <property type="molecule type" value="Genomic_DNA"/>
</dbReference>
<dbReference type="SMART" id="SM00304">
    <property type="entry name" value="HAMP"/>
    <property type="match status" value="1"/>
</dbReference>
<protein>
    <submittedName>
        <fullName evidence="14">Methyl-accepting chemotaxis protein</fullName>
    </submittedName>
</protein>
<evidence type="ECO:0000256" key="1">
    <source>
        <dbReference type="ARBA" id="ARBA00004651"/>
    </source>
</evidence>
<gene>
    <name evidence="14" type="ORF">GGQ74_001670</name>
</gene>
<dbReference type="Pfam" id="PF00015">
    <property type="entry name" value="MCPsignal"/>
    <property type="match status" value="1"/>
</dbReference>
<dbReference type="GO" id="GO:0005886">
    <property type="term" value="C:plasma membrane"/>
    <property type="evidence" value="ECO:0007669"/>
    <property type="project" value="UniProtKB-SubCell"/>
</dbReference>
<evidence type="ECO:0000256" key="9">
    <source>
        <dbReference type="PROSITE-ProRule" id="PRU00284"/>
    </source>
</evidence>
<reference evidence="14 15" key="1">
    <citation type="submission" date="2020-03" db="EMBL/GenBank/DDBJ databases">
        <title>Genomic Encyclopedia of Type Strains, Phase IV (KMG-IV): sequencing the most valuable type-strain genomes for metagenomic binning, comparative biology and taxonomic classification.</title>
        <authorList>
            <person name="Goeker M."/>
        </authorList>
    </citation>
    <scope>NUCLEOTIDE SEQUENCE [LARGE SCALE GENOMIC DNA]</scope>
    <source>
        <strain evidence="14 15">DSM 24233</strain>
    </source>
</reference>
<dbReference type="SUPFAM" id="SSF58104">
    <property type="entry name" value="Methyl-accepting chemotaxis protein (MCP) signaling domain"/>
    <property type="match status" value="1"/>
</dbReference>
<evidence type="ECO:0000256" key="8">
    <source>
        <dbReference type="ARBA" id="ARBA00029447"/>
    </source>
</evidence>
<feature type="transmembrane region" description="Helical" evidence="10">
    <location>
        <begin position="279"/>
        <end position="302"/>
    </location>
</feature>
<evidence type="ECO:0000313" key="15">
    <source>
        <dbReference type="Proteomes" id="UP000580856"/>
    </source>
</evidence>
<keyword evidence="15" id="KW-1185">Reference proteome</keyword>
<organism evidence="14 15">
    <name type="scientific">Desulfobaculum xiamenense</name>
    <dbReference type="NCBI Taxonomy" id="995050"/>
    <lineage>
        <taxon>Bacteria</taxon>
        <taxon>Pseudomonadati</taxon>
        <taxon>Thermodesulfobacteriota</taxon>
        <taxon>Desulfovibrionia</taxon>
        <taxon>Desulfovibrionales</taxon>
        <taxon>Desulfovibrionaceae</taxon>
        <taxon>Desulfobaculum</taxon>
    </lineage>
</organism>
<evidence type="ECO:0000256" key="7">
    <source>
        <dbReference type="ARBA" id="ARBA00023224"/>
    </source>
</evidence>
<evidence type="ECO:0000256" key="6">
    <source>
        <dbReference type="ARBA" id="ARBA00023136"/>
    </source>
</evidence>
<dbReference type="Pfam" id="PF00672">
    <property type="entry name" value="HAMP"/>
    <property type="match status" value="1"/>
</dbReference>
<dbReference type="RefSeq" id="WP_167941100.1">
    <property type="nucleotide sequence ID" value="NZ_JAATJA010000002.1"/>
</dbReference>
<feature type="domain" description="HAMP" evidence="13">
    <location>
        <begin position="300"/>
        <end position="352"/>
    </location>
</feature>
<accession>A0A846QLD6</accession>
<keyword evidence="3" id="KW-0145">Chemotaxis</keyword>
<evidence type="ECO:0000256" key="2">
    <source>
        <dbReference type="ARBA" id="ARBA00022475"/>
    </source>
</evidence>
<dbReference type="PROSITE" id="PS50111">
    <property type="entry name" value="CHEMOTAXIS_TRANSDUC_2"/>
    <property type="match status" value="1"/>
</dbReference>
<dbReference type="InterPro" id="IPR033479">
    <property type="entry name" value="dCache_1"/>
</dbReference>
<comment type="subcellular location">
    <subcellularLocation>
        <location evidence="1">Cell membrane</location>
        <topology evidence="1">Multi-pass membrane protein</topology>
    </subcellularLocation>
</comment>
<keyword evidence="6 10" id="KW-0472">Membrane</keyword>
<proteinExistence type="inferred from homology"/>
<dbReference type="Gene3D" id="1.10.287.950">
    <property type="entry name" value="Methyl-accepting chemotaxis protein"/>
    <property type="match status" value="1"/>
</dbReference>
<dbReference type="InterPro" id="IPR000014">
    <property type="entry name" value="PAS"/>
</dbReference>
<evidence type="ECO:0000256" key="4">
    <source>
        <dbReference type="ARBA" id="ARBA00022692"/>
    </source>
</evidence>
<dbReference type="SUPFAM" id="SSF55785">
    <property type="entry name" value="PYP-like sensor domain (PAS domain)"/>
    <property type="match status" value="1"/>
</dbReference>
<dbReference type="Pfam" id="PF02743">
    <property type="entry name" value="dCache_1"/>
    <property type="match status" value="1"/>
</dbReference>
<dbReference type="SMART" id="SM00283">
    <property type="entry name" value="MA"/>
    <property type="match status" value="1"/>
</dbReference>
<dbReference type="CDD" id="cd12912">
    <property type="entry name" value="PDC2_MCP_like"/>
    <property type="match status" value="1"/>
</dbReference>
<keyword evidence="7 9" id="KW-0807">Transducer</keyword>
<keyword evidence="4 10" id="KW-0812">Transmembrane</keyword>
<comment type="caution">
    <text evidence="14">The sequence shown here is derived from an EMBL/GenBank/DDBJ whole genome shotgun (WGS) entry which is preliminary data.</text>
</comment>
<evidence type="ECO:0000313" key="14">
    <source>
        <dbReference type="EMBL" id="NJB67997.1"/>
    </source>
</evidence>
<comment type="similarity">
    <text evidence="8">Belongs to the methyl-accepting chemotaxis (MCP) protein family.</text>
</comment>
<dbReference type="InterPro" id="IPR003660">
    <property type="entry name" value="HAMP_dom"/>
</dbReference>
<dbReference type="Proteomes" id="UP000580856">
    <property type="component" value="Unassembled WGS sequence"/>
</dbReference>
<dbReference type="InterPro" id="IPR013656">
    <property type="entry name" value="PAS_4"/>
</dbReference>
<feature type="domain" description="PAC" evidence="12">
    <location>
        <begin position="423"/>
        <end position="475"/>
    </location>
</feature>
<dbReference type="PANTHER" id="PTHR32089:SF112">
    <property type="entry name" value="LYSOZYME-LIKE PROTEIN-RELATED"/>
    <property type="match status" value="1"/>
</dbReference>
<dbReference type="Gene3D" id="6.10.340.10">
    <property type="match status" value="1"/>
</dbReference>
<keyword evidence="5 10" id="KW-1133">Transmembrane helix</keyword>
<evidence type="ECO:0000256" key="3">
    <source>
        <dbReference type="ARBA" id="ARBA00022500"/>
    </source>
</evidence>
<dbReference type="Pfam" id="PF08448">
    <property type="entry name" value="PAS_4"/>
    <property type="match status" value="1"/>
</dbReference>
<keyword evidence="2" id="KW-1003">Cell membrane</keyword>
<evidence type="ECO:0000256" key="10">
    <source>
        <dbReference type="SAM" id="Phobius"/>
    </source>
</evidence>
<evidence type="ECO:0000259" key="12">
    <source>
        <dbReference type="PROSITE" id="PS50113"/>
    </source>
</evidence>
<dbReference type="CDD" id="cd11386">
    <property type="entry name" value="MCP_signal"/>
    <property type="match status" value="1"/>
</dbReference>
<dbReference type="PROSITE" id="PS50113">
    <property type="entry name" value="PAC"/>
    <property type="match status" value="1"/>
</dbReference>
<dbReference type="CDD" id="cd06225">
    <property type="entry name" value="HAMP"/>
    <property type="match status" value="1"/>
</dbReference>
<name>A0A846QLD6_9BACT</name>
<feature type="domain" description="Methyl-accepting transducer" evidence="11">
    <location>
        <begin position="490"/>
        <end position="726"/>
    </location>
</feature>
<dbReference type="PROSITE" id="PS50885">
    <property type="entry name" value="HAMP"/>
    <property type="match status" value="1"/>
</dbReference>
<dbReference type="GO" id="GO:0007165">
    <property type="term" value="P:signal transduction"/>
    <property type="evidence" value="ECO:0007669"/>
    <property type="project" value="UniProtKB-KW"/>
</dbReference>
<dbReference type="GO" id="GO:0006935">
    <property type="term" value="P:chemotaxis"/>
    <property type="evidence" value="ECO:0007669"/>
    <property type="project" value="UniProtKB-KW"/>
</dbReference>
<dbReference type="AlphaFoldDB" id="A0A846QLD6"/>
<dbReference type="CDD" id="cd00130">
    <property type="entry name" value="PAS"/>
    <property type="match status" value="1"/>
</dbReference>
<evidence type="ECO:0000259" key="11">
    <source>
        <dbReference type="PROSITE" id="PS50111"/>
    </source>
</evidence>
<dbReference type="InterPro" id="IPR000700">
    <property type="entry name" value="PAS-assoc_C"/>
</dbReference>
<dbReference type="PANTHER" id="PTHR32089">
    <property type="entry name" value="METHYL-ACCEPTING CHEMOTAXIS PROTEIN MCPB"/>
    <property type="match status" value="1"/>
</dbReference>
<dbReference type="InterPro" id="IPR035965">
    <property type="entry name" value="PAS-like_dom_sf"/>
</dbReference>